<gene>
    <name evidence="1" type="ORF">QEZ52_09530</name>
</gene>
<reference evidence="1 2" key="1">
    <citation type="submission" date="2023-04" db="EMBL/GenBank/DDBJ databases">
        <title>Complete genome sequence of Alisedimentitalea scapharcae.</title>
        <authorList>
            <person name="Rong J.-C."/>
            <person name="Yi M.-L."/>
            <person name="Zhao Q."/>
        </authorList>
    </citation>
    <scope>NUCLEOTIDE SEQUENCE [LARGE SCALE GENOMIC DNA]</scope>
    <source>
        <strain evidence="1 2">KCTC 42119</strain>
    </source>
</reference>
<organism evidence="1 2">
    <name type="scientific">Aliisedimentitalea scapharcae</name>
    <dbReference type="NCBI Taxonomy" id="1524259"/>
    <lineage>
        <taxon>Bacteria</taxon>
        <taxon>Pseudomonadati</taxon>
        <taxon>Pseudomonadota</taxon>
        <taxon>Alphaproteobacteria</taxon>
        <taxon>Rhodobacterales</taxon>
        <taxon>Roseobacteraceae</taxon>
        <taxon>Aliisedimentitalea</taxon>
    </lineage>
</organism>
<proteinExistence type="predicted"/>
<dbReference type="Proteomes" id="UP001623232">
    <property type="component" value="Chromosome"/>
</dbReference>
<protein>
    <submittedName>
        <fullName evidence="1">Head-tail adaptor protein</fullName>
    </submittedName>
</protein>
<dbReference type="RefSeq" id="WP_406649832.1">
    <property type="nucleotide sequence ID" value="NZ_CP123584.1"/>
</dbReference>
<name>A0ABZ2XZP8_9RHOB</name>
<dbReference type="InterPro" id="IPR008767">
    <property type="entry name" value="Phage_SPP1_head-tail_adaptor"/>
</dbReference>
<sequence length="112" mass="12368">MKPPHLNRKLVLEGAVRTADGAGGFVQSWQALGTHWAAVEPRTGRERARGEYAVSSMSYRVIVRAAPMGSIARPSPDQRFREGNRVFVIRAIAERDPGGRYLICFTDEEVAA</sequence>
<evidence type="ECO:0000313" key="1">
    <source>
        <dbReference type="EMBL" id="WZK90767.1"/>
    </source>
</evidence>
<evidence type="ECO:0000313" key="2">
    <source>
        <dbReference type="Proteomes" id="UP001623232"/>
    </source>
</evidence>
<dbReference type="EMBL" id="CP123584">
    <property type="protein sequence ID" value="WZK90767.1"/>
    <property type="molecule type" value="Genomic_DNA"/>
</dbReference>
<dbReference type="Gene3D" id="2.40.10.270">
    <property type="entry name" value="Bacteriophage SPP1 head-tail adaptor protein"/>
    <property type="match status" value="1"/>
</dbReference>
<accession>A0ABZ2XZP8</accession>
<dbReference type="Pfam" id="PF05521">
    <property type="entry name" value="Phage_HCP"/>
    <property type="match status" value="1"/>
</dbReference>
<keyword evidence="2" id="KW-1185">Reference proteome</keyword>
<dbReference type="InterPro" id="IPR038666">
    <property type="entry name" value="SSP1_head-tail_sf"/>
</dbReference>